<dbReference type="CDD" id="cd24053">
    <property type="entry name" value="ASKHA_NBD_EcPPX-GppA-like"/>
    <property type="match status" value="1"/>
</dbReference>
<dbReference type="Pfam" id="PF02541">
    <property type="entry name" value="Ppx-GppA"/>
    <property type="match status" value="1"/>
</dbReference>
<dbReference type="InterPro" id="IPR048950">
    <property type="entry name" value="Ppx_GppA_C"/>
</dbReference>
<reference evidence="5" key="1">
    <citation type="journal article" date="2019" name="Int. J. Syst. Evol. Microbiol.">
        <title>The Global Catalogue of Microorganisms (GCM) 10K type strain sequencing project: providing services to taxonomists for standard genome sequencing and annotation.</title>
        <authorList>
            <consortium name="The Broad Institute Genomics Platform"/>
            <consortium name="The Broad Institute Genome Sequencing Center for Infectious Disease"/>
            <person name="Wu L."/>
            <person name="Ma J."/>
        </authorList>
    </citation>
    <scope>NUCLEOTIDE SEQUENCE [LARGE SCALE GENOMIC DNA]</scope>
    <source>
        <strain evidence="5">CCM 2767</strain>
    </source>
</reference>
<dbReference type="RefSeq" id="WP_188380308.1">
    <property type="nucleotide sequence ID" value="NZ_BMDI01000001.1"/>
</dbReference>
<evidence type="ECO:0000259" key="3">
    <source>
        <dbReference type="Pfam" id="PF21447"/>
    </source>
</evidence>
<keyword evidence="5" id="KW-1185">Reference proteome</keyword>
<dbReference type="AlphaFoldDB" id="A0A8J3AWN1"/>
<feature type="domain" description="Ppx/GppA phosphatase C-terminal" evidence="3">
    <location>
        <begin position="304"/>
        <end position="469"/>
    </location>
</feature>
<evidence type="ECO:0000259" key="2">
    <source>
        <dbReference type="Pfam" id="PF02541"/>
    </source>
</evidence>
<dbReference type="Gene3D" id="3.30.420.40">
    <property type="match status" value="1"/>
</dbReference>
<evidence type="ECO:0000313" key="5">
    <source>
        <dbReference type="Proteomes" id="UP000642180"/>
    </source>
</evidence>
<dbReference type="InterPro" id="IPR050273">
    <property type="entry name" value="GppA/Ppx_hydrolase"/>
</dbReference>
<dbReference type="PANTHER" id="PTHR30005">
    <property type="entry name" value="EXOPOLYPHOSPHATASE"/>
    <property type="match status" value="1"/>
</dbReference>
<dbReference type="Pfam" id="PF21447">
    <property type="entry name" value="Ppx-GppA_III"/>
    <property type="match status" value="1"/>
</dbReference>
<proteinExistence type="predicted"/>
<dbReference type="SUPFAM" id="SSF53067">
    <property type="entry name" value="Actin-like ATPase domain"/>
    <property type="match status" value="2"/>
</dbReference>
<sequence>MFAAVDLGSNSFRLHIGYQEGETMRIVKTARDPVRLGAGLDSKGNLTPAAMQAAIASLARFQSILSSYPLSAARVVATNTIRIAKNAAQFLPAAEAAIGYPIEIISGEEEGRLIYMGVATTLPHDEGRLVIDIGGGSTEVILGHGMEILKVESFSIGTVPQNAGFFGNGVIDADAFEAAILSARSRFEDVAPEYDRSAWTQAYGSSGTARAIGDAIARNNLGDGMVSFKSLEALKRRLIQFGHADNIDLAGMKADRATSIAGGVAILIGAMHEFGIKVVQPVEAGLRLGVLRDLQLRATQRDRREESVREFLRRFRVDEKRADRTAHIAAAMLTLLKPADDAHDRLLRWGALLHEIGLIVSHSGFHKHAAYMIENADLPGFTTREQRVMSRLVLAQKGNLRKVVDNLSDAGFAKAVLALRLAAMFMHARLDVDADAAAIRIKMKNSIELELPRTWVRDHPTVAYWIEKEKEAWGEIGIDFRLRLSN</sequence>
<keyword evidence="1" id="KW-0378">Hydrolase</keyword>
<dbReference type="GO" id="GO:0016462">
    <property type="term" value="F:pyrophosphatase activity"/>
    <property type="evidence" value="ECO:0007669"/>
    <property type="project" value="TreeGrafter"/>
</dbReference>
<dbReference type="SUPFAM" id="SSF109604">
    <property type="entry name" value="HD-domain/PDEase-like"/>
    <property type="match status" value="1"/>
</dbReference>
<dbReference type="PANTHER" id="PTHR30005:SF0">
    <property type="entry name" value="RETROGRADE REGULATION PROTEIN 2"/>
    <property type="match status" value="1"/>
</dbReference>
<dbReference type="Gene3D" id="3.30.420.150">
    <property type="entry name" value="Exopolyphosphatase. Domain 2"/>
    <property type="match status" value="1"/>
</dbReference>
<feature type="domain" description="Ppx/GppA phosphatase N-terminal" evidence="2">
    <location>
        <begin position="21"/>
        <end position="296"/>
    </location>
</feature>
<dbReference type="EMBL" id="BMDI01000001">
    <property type="protein sequence ID" value="GGI17966.1"/>
    <property type="molecule type" value="Genomic_DNA"/>
</dbReference>
<gene>
    <name evidence="4" type="primary">ppx</name>
    <name evidence="4" type="ORF">GCM10008066_11630</name>
</gene>
<organism evidence="4 5">
    <name type="scientific">Oxalicibacterium faecigallinarum</name>
    <dbReference type="NCBI Taxonomy" id="573741"/>
    <lineage>
        <taxon>Bacteria</taxon>
        <taxon>Pseudomonadati</taxon>
        <taxon>Pseudomonadota</taxon>
        <taxon>Betaproteobacteria</taxon>
        <taxon>Burkholderiales</taxon>
        <taxon>Oxalobacteraceae</taxon>
        <taxon>Oxalicibacterium</taxon>
    </lineage>
</organism>
<evidence type="ECO:0000313" key="4">
    <source>
        <dbReference type="EMBL" id="GGI17966.1"/>
    </source>
</evidence>
<evidence type="ECO:0000256" key="1">
    <source>
        <dbReference type="ARBA" id="ARBA00022801"/>
    </source>
</evidence>
<dbReference type="InterPro" id="IPR043129">
    <property type="entry name" value="ATPase_NBD"/>
</dbReference>
<name>A0A8J3AWN1_9BURK</name>
<dbReference type="InterPro" id="IPR030673">
    <property type="entry name" value="PyroPPase_GppA_Ppx"/>
</dbReference>
<dbReference type="InterPro" id="IPR003695">
    <property type="entry name" value="Ppx_GppA_N"/>
</dbReference>
<dbReference type="Gene3D" id="1.10.3210.10">
    <property type="entry name" value="Hypothetical protein af1432"/>
    <property type="match status" value="1"/>
</dbReference>
<dbReference type="Proteomes" id="UP000642180">
    <property type="component" value="Unassembled WGS sequence"/>
</dbReference>
<dbReference type="PIRSF" id="PIRSF001267">
    <property type="entry name" value="Pyrophosphatase_GppA_Ppx"/>
    <property type="match status" value="1"/>
</dbReference>
<protein>
    <submittedName>
        <fullName evidence="4">Exopolyphosphatase</fullName>
    </submittedName>
</protein>
<accession>A0A8J3AWN1</accession>
<comment type="caution">
    <text evidence="4">The sequence shown here is derived from an EMBL/GenBank/DDBJ whole genome shotgun (WGS) entry which is preliminary data.</text>
</comment>